<sequence length="335" mass="36563">MSSPPVAVNSADILSFADSLQSTEDKQTFSQLYHSVHLNGSPAPRFYIVQQPIPMKHRRSYIEVTDLKALCSDSSHPDLDTKNTLMVTLRLPDCVDSAPLRISSATSGTSASDRSGSSSDLSDGDSSGASLGHHGTYIQERSSALISLGDAQVAAWLDTSSTCMNKCLSTSPGEQAQASEQDQTDIYADSEDDEDSGSEHSNQEQSKRTRKVRTLRTSLDASRRLPESFRPLVRNGEVQFEIWVVAMVNRPACEGGSGQTVAAVVVNGDTTVTIPGPTLRQAQDSAWADQAGALLDSKIMRCFVREQVAVGRIGIDFRRILEEEKERRKPRRCIR</sequence>
<dbReference type="EMBL" id="JAIFTL010000251">
    <property type="protein sequence ID" value="KAG9320870.1"/>
    <property type="molecule type" value="Genomic_DNA"/>
</dbReference>
<evidence type="ECO:0000256" key="1">
    <source>
        <dbReference type="SAM" id="MobiDB-lite"/>
    </source>
</evidence>
<feature type="compositionally biased region" description="Basic and acidic residues" evidence="1">
    <location>
        <begin position="197"/>
        <end position="207"/>
    </location>
</feature>
<proteinExistence type="predicted"/>
<comment type="caution">
    <text evidence="2">The sequence shown here is derived from an EMBL/GenBank/DDBJ whole genome shotgun (WGS) entry which is preliminary data.</text>
</comment>
<organism evidence="2 3">
    <name type="scientific">Mortierella alpina</name>
    <name type="common">Oleaginous fungus</name>
    <name type="synonym">Mortierella renispora</name>
    <dbReference type="NCBI Taxonomy" id="64518"/>
    <lineage>
        <taxon>Eukaryota</taxon>
        <taxon>Fungi</taxon>
        <taxon>Fungi incertae sedis</taxon>
        <taxon>Mucoromycota</taxon>
        <taxon>Mortierellomycotina</taxon>
        <taxon>Mortierellomycetes</taxon>
        <taxon>Mortierellales</taxon>
        <taxon>Mortierellaceae</taxon>
        <taxon>Mortierella</taxon>
    </lineage>
</organism>
<name>A0A9P7ZZX6_MORAP</name>
<gene>
    <name evidence="2" type="ORF">KVV02_000064</name>
</gene>
<feature type="compositionally biased region" description="Polar residues" evidence="1">
    <location>
        <begin position="168"/>
        <end position="181"/>
    </location>
</feature>
<dbReference type="Proteomes" id="UP000717515">
    <property type="component" value="Unassembled WGS sequence"/>
</dbReference>
<evidence type="ECO:0000313" key="3">
    <source>
        <dbReference type="Proteomes" id="UP000717515"/>
    </source>
</evidence>
<protein>
    <submittedName>
        <fullName evidence="2">Uncharacterized protein</fullName>
    </submittedName>
</protein>
<feature type="region of interest" description="Disordered" evidence="1">
    <location>
        <begin position="168"/>
        <end position="215"/>
    </location>
</feature>
<feature type="region of interest" description="Disordered" evidence="1">
    <location>
        <begin position="103"/>
        <end position="133"/>
    </location>
</feature>
<dbReference type="AlphaFoldDB" id="A0A9P7ZZX6"/>
<feature type="compositionally biased region" description="Low complexity" evidence="1">
    <location>
        <begin position="103"/>
        <end position="132"/>
    </location>
</feature>
<evidence type="ECO:0000313" key="2">
    <source>
        <dbReference type="EMBL" id="KAG9320870.1"/>
    </source>
</evidence>
<reference evidence="2" key="1">
    <citation type="submission" date="2021-07" db="EMBL/GenBank/DDBJ databases">
        <title>Draft genome of Mortierella alpina, strain LL118, isolated from an aspen leaf litter sample.</title>
        <authorList>
            <person name="Yang S."/>
            <person name="Vinatzer B.A."/>
        </authorList>
    </citation>
    <scope>NUCLEOTIDE SEQUENCE</scope>
    <source>
        <strain evidence="2">LL118</strain>
    </source>
</reference>
<accession>A0A9P7ZZX6</accession>